<comment type="caution">
    <text evidence="1">The sequence shown here is derived from an EMBL/GenBank/DDBJ whole genome shotgun (WGS) entry which is preliminary data.</text>
</comment>
<dbReference type="Proteomes" id="UP000023104">
    <property type="component" value="Unassembled WGS sequence"/>
</dbReference>
<reference evidence="1 2" key="1">
    <citation type="submission" date="2014-02" db="EMBL/GenBank/DDBJ databases">
        <title>Whole Genome Sequencing Of Bordetella Holmesii, An Emerging Opportunistic Infection Of Humans.</title>
        <authorList>
            <person name="Tettelin H."/>
            <person name="Hooven T.A."/>
            <person name="Hine E."/>
            <person name="Su Q."/>
            <person name="Huard R.C."/>
            <person name="Della-Latta P."/>
            <person name="Daugherty S.C."/>
            <person name="Agrawal S."/>
            <person name="Sengamalay N."/>
            <person name="Tallon L.J."/>
            <person name="Sadzewicz L."/>
            <person name="Whittier S."/>
            <person name="Fraser C.M."/>
            <person name="Ratner A.J."/>
        </authorList>
    </citation>
    <scope>NUCLEOTIDE SEQUENCE [LARGE SCALE GENOMIC DNA]</scope>
    <source>
        <strain evidence="1 2">1058</strain>
    </source>
</reference>
<dbReference type="EMBL" id="JDTF01000004">
    <property type="protein sequence ID" value="EXX95794.1"/>
    <property type="molecule type" value="Genomic_DNA"/>
</dbReference>
<organism evidence="1 2">
    <name type="scientific">Bordetella holmesii 1058</name>
    <dbReference type="NCBI Taxonomy" id="1247648"/>
    <lineage>
        <taxon>Bacteria</taxon>
        <taxon>Pseudomonadati</taxon>
        <taxon>Pseudomonadota</taxon>
        <taxon>Betaproteobacteria</taxon>
        <taxon>Burkholderiales</taxon>
        <taxon>Alcaligenaceae</taxon>
        <taxon>Bordetella</taxon>
    </lineage>
</organism>
<name>A0ABN0S2V4_9BORD</name>
<evidence type="ECO:0000313" key="2">
    <source>
        <dbReference type="Proteomes" id="UP000023104"/>
    </source>
</evidence>
<evidence type="ECO:0000313" key="1">
    <source>
        <dbReference type="EMBL" id="EXX95794.1"/>
    </source>
</evidence>
<keyword evidence="2" id="KW-1185">Reference proteome</keyword>
<gene>
    <name evidence="1" type="ORF">D559_3232</name>
</gene>
<accession>A0ABN0S2V4</accession>
<evidence type="ECO:0008006" key="3">
    <source>
        <dbReference type="Google" id="ProtNLM"/>
    </source>
</evidence>
<protein>
    <recommendedName>
        <fullName evidence="3">N-acetyltransferase YedL</fullName>
    </recommendedName>
</protein>
<sequence length="51" mass="4822">MGAAAGVLAGALALDVSAAAAPLSAGAAFAAGALPELLLRKSVTYQPEPLS</sequence>
<proteinExistence type="predicted"/>